<dbReference type="Proteomes" id="UP000479190">
    <property type="component" value="Unassembled WGS sequence"/>
</dbReference>
<dbReference type="SUPFAM" id="SSF57667">
    <property type="entry name" value="beta-beta-alpha zinc fingers"/>
    <property type="match status" value="2"/>
</dbReference>
<dbReference type="PANTHER" id="PTHR24391">
    <property type="entry name" value="HISTONE H4 TRANSCRIPTION FACTOR-RELATED"/>
    <property type="match status" value="1"/>
</dbReference>
<evidence type="ECO:0000256" key="2">
    <source>
        <dbReference type="ARBA" id="ARBA00022723"/>
    </source>
</evidence>
<dbReference type="GO" id="GO:0008270">
    <property type="term" value="F:zinc ion binding"/>
    <property type="evidence" value="ECO:0007669"/>
    <property type="project" value="UniProtKB-KW"/>
</dbReference>
<evidence type="ECO:0000256" key="3">
    <source>
        <dbReference type="ARBA" id="ARBA00022737"/>
    </source>
</evidence>
<dbReference type="GO" id="GO:0000978">
    <property type="term" value="F:RNA polymerase II cis-regulatory region sequence-specific DNA binding"/>
    <property type="evidence" value="ECO:0007669"/>
    <property type="project" value="TreeGrafter"/>
</dbReference>
<evidence type="ECO:0000256" key="7">
    <source>
        <dbReference type="ARBA" id="ARBA00023242"/>
    </source>
</evidence>
<proteinExistence type="predicted"/>
<keyword evidence="4 8" id="KW-0863">Zinc-finger</keyword>
<dbReference type="PROSITE" id="PS00028">
    <property type="entry name" value="ZINC_FINGER_C2H2_1"/>
    <property type="match status" value="4"/>
</dbReference>
<evidence type="ECO:0000256" key="8">
    <source>
        <dbReference type="PROSITE-ProRule" id="PRU00042"/>
    </source>
</evidence>
<keyword evidence="5" id="KW-0862">Zinc</keyword>
<comment type="subcellular location">
    <subcellularLocation>
        <location evidence="1">Nucleus</location>
    </subcellularLocation>
</comment>
<dbReference type="OrthoDB" id="10260596at2759"/>
<keyword evidence="12" id="KW-1185">Reference proteome</keyword>
<dbReference type="Gene3D" id="3.30.160.60">
    <property type="entry name" value="Classic Zinc Finger"/>
    <property type="match status" value="4"/>
</dbReference>
<evidence type="ECO:0000256" key="6">
    <source>
        <dbReference type="ARBA" id="ARBA00023125"/>
    </source>
</evidence>
<keyword evidence="9" id="KW-1133">Transmembrane helix</keyword>
<evidence type="ECO:0000256" key="1">
    <source>
        <dbReference type="ARBA" id="ARBA00004123"/>
    </source>
</evidence>
<gene>
    <name evidence="11" type="ORF">TBRA_LOCUS7098</name>
</gene>
<dbReference type="Pfam" id="PF00096">
    <property type="entry name" value="zf-C2H2"/>
    <property type="match status" value="1"/>
</dbReference>
<dbReference type="GO" id="GO:0005634">
    <property type="term" value="C:nucleus"/>
    <property type="evidence" value="ECO:0007669"/>
    <property type="project" value="UniProtKB-SubCell"/>
</dbReference>
<dbReference type="InterPro" id="IPR013087">
    <property type="entry name" value="Znf_C2H2_type"/>
</dbReference>
<dbReference type="PANTHER" id="PTHR24391:SF18">
    <property type="entry name" value="EG:115C2.6 PROTEIN"/>
    <property type="match status" value="1"/>
</dbReference>
<feature type="domain" description="C2H2-type" evidence="10">
    <location>
        <begin position="296"/>
        <end position="324"/>
    </location>
</feature>
<dbReference type="SMART" id="SM00355">
    <property type="entry name" value="ZnF_C2H2"/>
    <property type="match status" value="10"/>
</dbReference>
<dbReference type="EMBL" id="CADCXV010000773">
    <property type="protein sequence ID" value="CAB0035200.1"/>
    <property type="molecule type" value="Genomic_DNA"/>
</dbReference>
<dbReference type="GO" id="GO:0045892">
    <property type="term" value="P:negative regulation of DNA-templated transcription"/>
    <property type="evidence" value="ECO:0007669"/>
    <property type="project" value="UniProtKB-ARBA"/>
</dbReference>
<keyword evidence="7" id="KW-0539">Nucleus</keyword>
<protein>
    <recommendedName>
        <fullName evidence="10">C2H2-type domain-containing protein</fullName>
    </recommendedName>
</protein>
<feature type="domain" description="C2H2-type" evidence="10">
    <location>
        <begin position="210"/>
        <end position="239"/>
    </location>
</feature>
<keyword evidence="9" id="KW-0472">Membrane</keyword>
<dbReference type="PROSITE" id="PS50157">
    <property type="entry name" value="ZINC_FINGER_C2H2_2"/>
    <property type="match status" value="3"/>
</dbReference>
<keyword evidence="6" id="KW-0238">DNA-binding</keyword>
<keyword evidence="2" id="KW-0479">Metal-binding</keyword>
<accession>A0A6H5IIJ5</accession>
<dbReference type="AlphaFoldDB" id="A0A6H5IIJ5"/>
<feature type="domain" description="C2H2-type" evidence="10">
    <location>
        <begin position="270"/>
        <end position="292"/>
    </location>
</feature>
<evidence type="ECO:0000256" key="5">
    <source>
        <dbReference type="ARBA" id="ARBA00022833"/>
    </source>
</evidence>
<name>A0A6H5IIJ5_9HYME</name>
<dbReference type="GO" id="GO:0000981">
    <property type="term" value="F:DNA-binding transcription factor activity, RNA polymerase II-specific"/>
    <property type="evidence" value="ECO:0007669"/>
    <property type="project" value="TreeGrafter"/>
</dbReference>
<evidence type="ECO:0000313" key="12">
    <source>
        <dbReference type="Proteomes" id="UP000479190"/>
    </source>
</evidence>
<sequence>MVSKDAQERCSKWIDQIDPLLLVTNNSKHKLEDDGESIVETDSEFDSVSECGAKRRKIAVKLKAETLNLSCQWRDCNFSEKSLDNFIKHVSYHIPDVEYKEISDDIGNYCCLWDGCEYQCDEDVQIMRHVNYHAFHTKIKCLGSNIRGRIKLPKCRRDADWKNIIESLPDHKCQWQSCTAKEFTNYNYFLYHVQSHAENNPRGKKIVGGIKCLWESCKCSFPSLYKLKEHLRTHTKERIVACPDCGTMFASNSKFHEHCKRQIPLEVQGFQCSHCNKYYPTENILREHMRNHIFHYKCSMCDMTCESPSGLAKHVLYRHTEERNFPCSVCSHRAKSQQDLDSHMNLHGPSSNFTCTYEGCSYACKNAYTLDRHIEKVHRLEIRWYCCHECPIKYRKSYRLTRHLIEDHHLQWLSGHKRFQYILEDDGCYRLQTVRYESIDENNTTAKDNPPAKADVDKETVANQEVNFIVDNHNHSNFDYKLKFLNTIFRFIKLLLKTLIILNPCQILLYLLAKLMNMEI</sequence>
<feature type="transmembrane region" description="Helical" evidence="9">
    <location>
        <begin position="494"/>
        <end position="513"/>
    </location>
</feature>
<evidence type="ECO:0000313" key="11">
    <source>
        <dbReference type="EMBL" id="CAB0035200.1"/>
    </source>
</evidence>
<evidence type="ECO:0000256" key="9">
    <source>
        <dbReference type="SAM" id="Phobius"/>
    </source>
</evidence>
<keyword evidence="3" id="KW-0677">Repeat</keyword>
<dbReference type="InterPro" id="IPR036236">
    <property type="entry name" value="Znf_C2H2_sf"/>
</dbReference>
<keyword evidence="9" id="KW-0812">Transmembrane</keyword>
<organism evidence="11 12">
    <name type="scientific">Trichogramma brassicae</name>
    <dbReference type="NCBI Taxonomy" id="86971"/>
    <lineage>
        <taxon>Eukaryota</taxon>
        <taxon>Metazoa</taxon>
        <taxon>Ecdysozoa</taxon>
        <taxon>Arthropoda</taxon>
        <taxon>Hexapoda</taxon>
        <taxon>Insecta</taxon>
        <taxon>Pterygota</taxon>
        <taxon>Neoptera</taxon>
        <taxon>Endopterygota</taxon>
        <taxon>Hymenoptera</taxon>
        <taxon>Apocrita</taxon>
        <taxon>Proctotrupomorpha</taxon>
        <taxon>Chalcidoidea</taxon>
        <taxon>Trichogrammatidae</taxon>
        <taxon>Trichogramma</taxon>
    </lineage>
</organism>
<dbReference type="InterPro" id="IPR051574">
    <property type="entry name" value="ZnF_E-box_Homeobox"/>
</dbReference>
<reference evidence="11 12" key="1">
    <citation type="submission" date="2020-02" db="EMBL/GenBank/DDBJ databases">
        <authorList>
            <person name="Ferguson B K."/>
        </authorList>
    </citation>
    <scope>NUCLEOTIDE SEQUENCE [LARGE SCALE GENOMIC DNA]</scope>
</reference>
<evidence type="ECO:0000259" key="10">
    <source>
        <dbReference type="PROSITE" id="PS50157"/>
    </source>
</evidence>
<evidence type="ECO:0000256" key="4">
    <source>
        <dbReference type="ARBA" id="ARBA00022771"/>
    </source>
</evidence>